<accession>A0ABY1MS28</accession>
<sequence length="29" mass="3351">MIGAELRLTALSRYHGWGIQFYNLNTIDP</sequence>
<keyword evidence="2" id="KW-1185">Reference proteome</keyword>
<dbReference type="Proteomes" id="UP000193925">
    <property type="component" value="Chromosome AFERRI"/>
</dbReference>
<dbReference type="EMBL" id="LT841305">
    <property type="protein sequence ID" value="SMH66562.1"/>
    <property type="molecule type" value="Genomic_DNA"/>
</dbReference>
<gene>
    <name evidence="1" type="ORF">AFERRI_30294</name>
</gene>
<evidence type="ECO:0000313" key="1">
    <source>
        <dbReference type="EMBL" id="SMH66562.1"/>
    </source>
</evidence>
<evidence type="ECO:0000313" key="2">
    <source>
        <dbReference type="Proteomes" id="UP000193925"/>
    </source>
</evidence>
<protein>
    <submittedName>
        <fullName evidence="1">Uncharacterized protein</fullName>
    </submittedName>
</protein>
<proteinExistence type="predicted"/>
<name>A0ABY1MS28_9PROT</name>
<organism evidence="1 2">
    <name type="scientific">Acidithiobacillus ferrivorans</name>
    <dbReference type="NCBI Taxonomy" id="160808"/>
    <lineage>
        <taxon>Bacteria</taxon>
        <taxon>Pseudomonadati</taxon>
        <taxon>Pseudomonadota</taxon>
        <taxon>Acidithiobacillia</taxon>
        <taxon>Acidithiobacillales</taxon>
        <taxon>Acidithiobacillaceae</taxon>
        <taxon>Acidithiobacillus</taxon>
    </lineage>
</organism>
<reference evidence="1 2" key="1">
    <citation type="submission" date="2017-03" db="EMBL/GenBank/DDBJ databases">
        <authorList>
            <person name="Regsiter A."/>
            <person name="William W."/>
        </authorList>
    </citation>
    <scope>NUCLEOTIDE SEQUENCE [LARGE SCALE GENOMIC DNA]</scope>
    <source>
        <strain evidence="1">PRJEB5721</strain>
    </source>
</reference>